<dbReference type="Pfam" id="PF11457">
    <property type="entry name" value="DUF3021"/>
    <property type="match status" value="1"/>
</dbReference>
<keyword evidence="1" id="KW-1133">Transmembrane helix</keyword>
<evidence type="ECO:0000313" key="2">
    <source>
        <dbReference type="EMBL" id="MET3683175.1"/>
    </source>
</evidence>
<evidence type="ECO:0000256" key="1">
    <source>
        <dbReference type="SAM" id="Phobius"/>
    </source>
</evidence>
<keyword evidence="1" id="KW-0812">Transmembrane</keyword>
<protein>
    <recommendedName>
        <fullName evidence="4">DUF3021 domain-containing protein</fullName>
    </recommendedName>
</protein>
<evidence type="ECO:0000313" key="3">
    <source>
        <dbReference type="Proteomes" id="UP001549167"/>
    </source>
</evidence>
<organism evidence="2 3">
    <name type="scientific">Alkalibacillus flavidus</name>
    <dbReference type="NCBI Taxonomy" id="546021"/>
    <lineage>
        <taxon>Bacteria</taxon>
        <taxon>Bacillati</taxon>
        <taxon>Bacillota</taxon>
        <taxon>Bacilli</taxon>
        <taxon>Bacillales</taxon>
        <taxon>Bacillaceae</taxon>
        <taxon>Alkalibacillus</taxon>
    </lineage>
</organism>
<reference evidence="2 3" key="1">
    <citation type="submission" date="2024-06" db="EMBL/GenBank/DDBJ databases">
        <title>Genomic Encyclopedia of Type Strains, Phase IV (KMG-IV): sequencing the most valuable type-strain genomes for metagenomic binning, comparative biology and taxonomic classification.</title>
        <authorList>
            <person name="Goeker M."/>
        </authorList>
    </citation>
    <scope>NUCLEOTIDE SEQUENCE [LARGE SCALE GENOMIC DNA]</scope>
    <source>
        <strain evidence="2 3">DSM 23520</strain>
    </source>
</reference>
<feature type="transmembrane region" description="Helical" evidence="1">
    <location>
        <begin position="40"/>
        <end position="62"/>
    </location>
</feature>
<sequence>MMKQRLLTLILVMSLSANAMVIVTWFITDAMGYELISPLYLFRNMVSAIVIVGVNTVFGWFYSKDVSPFVIVGLHFLLAITTFILLGIWAEWFPFDGGAILSVSLIYTVIFIAIWLGHYLYWKNKIDQMNNKLG</sequence>
<dbReference type="RefSeq" id="WP_354219766.1">
    <property type="nucleotide sequence ID" value="NZ_JBEPMX010000005.1"/>
</dbReference>
<name>A0ABV2KWX5_9BACI</name>
<evidence type="ECO:0008006" key="4">
    <source>
        <dbReference type="Google" id="ProtNLM"/>
    </source>
</evidence>
<comment type="caution">
    <text evidence="2">The sequence shown here is derived from an EMBL/GenBank/DDBJ whole genome shotgun (WGS) entry which is preliminary data.</text>
</comment>
<dbReference type="InterPro" id="IPR021560">
    <property type="entry name" value="DUF3021"/>
</dbReference>
<gene>
    <name evidence="2" type="ORF">ABID56_001266</name>
</gene>
<accession>A0ABV2KWX5</accession>
<dbReference type="EMBL" id="JBEPMX010000005">
    <property type="protein sequence ID" value="MET3683175.1"/>
    <property type="molecule type" value="Genomic_DNA"/>
</dbReference>
<feature type="transmembrane region" description="Helical" evidence="1">
    <location>
        <begin position="99"/>
        <end position="122"/>
    </location>
</feature>
<feature type="transmembrane region" description="Helical" evidence="1">
    <location>
        <begin position="69"/>
        <end position="93"/>
    </location>
</feature>
<dbReference type="Proteomes" id="UP001549167">
    <property type="component" value="Unassembled WGS sequence"/>
</dbReference>
<feature type="transmembrane region" description="Helical" evidence="1">
    <location>
        <begin position="7"/>
        <end position="28"/>
    </location>
</feature>
<keyword evidence="1" id="KW-0472">Membrane</keyword>
<keyword evidence="3" id="KW-1185">Reference proteome</keyword>
<proteinExistence type="predicted"/>